<keyword evidence="5 8" id="KW-0326">Glycosidase</keyword>
<dbReference type="AlphaFoldDB" id="A0A4S8JI60"/>
<dbReference type="GO" id="GO:0048046">
    <property type="term" value="C:apoplast"/>
    <property type="evidence" value="ECO:0007669"/>
    <property type="project" value="UniProtKB-SubCell"/>
</dbReference>
<evidence type="ECO:0000256" key="5">
    <source>
        <dbReference type="ARBA" id="ARBA00023295"/>
    </source>
</evidence>
<evidence type="ECO:0000256" key="2">
    <source>
        <dbReference type="ARBA" id="ARBA00022801"/>
    </source>
</evidence>
<evidence type="ECO:0000256" key="3">
    <source>
        <dbReference type="ARBA" id="ARBA00023157"/>
    </source>
</evidence>
<name>A0A4S8JI60_MUSBA</name>
<dbReference type="Proteomes" id="UP000317650">
    <property type="component" value="Chromosome 7"/>
</dbReference>
<dbReference type="GO" id="GO:0071555">
    <property type="term" value="P:cell wall organization"/>
    <property type="evidence" value="ECO:0007669"/>
    <property type="project" value="UniProtKB-KW"/>
</dbReference>
<dbReference type="InterPro" id="IPR013320">
    <property type="entry name" value="ConA-like_dom_sf"/>
</dbReference>
<sequence>MAIIYLKPPQVRYRKQEDAPPAGCRSAMADARILIVALVSLFAFDRRLVHANFANDTVPSWGAQNVRISADGENLTLTLTNQTGCRIDTVNRFMFGSIEMHIKLVAGNSAGTVTSYYMSSDGSAHDEIDFEFLGNSTGQPYIIHTNIFTQGMGNKEQQFYPWFDPTSSFHNYTIHWNPSEIVWFLDGTPIRVFRNYESLGIPYPSKQAMKAYSSIWNGEGWATEGGRVKIDWGSAPFVAGYARLSLRACVWNDAQCVSTYPASTLTPDQRTQMANIRGSYMIYDYCRDTSRFNGNMPPECSQPQD</sequence>
<dbReference type="InterPro" id="IPR044791">
    <property type="entry name" value="Beta-glucanase/XTH"/>
</dbReference>
<dbReference type="EC" id="2.4.1.207" evidence="8"/>
<evidence type="ECO:0000256" key="8">
    <source>
        <dbReference type="RuleBase" id="RU361120"/>
    </source>
</evidence>
<dbReference type="EMBL" id="PYDT01000005">
    <property type="protein sequence ID" value="THU60964.1"/>
    <property type="molecule type" value="Genomic_DNA"/>
</dbReference>
<dbReference type="PIRSF" id="PIRSF005604">
    <property type="entry name" value="XET"/>
    <property type="match status" value="1"/>
</dbReference>
<keyword evidence="1 8" id="KW-0808">Transferase</keyword>
<dbReference type="STRING" id="52838.A0A4S8JI60"/>
<keyword evidence="11" id="KW-1185">Reference proteome</keyword>
<comment type="similarity">
    <text evidence="8">Belongs to the glycosyl hydrolase 16 family.</text>
</comment>
<evidence type="ECO:0000256" key="4">
    <source>
        <dbReference type="ARBA" id="ARBA00023180"/>
    </source>
</evidence>
<comment type="caution">
    <text evidence="10">The sequence shown here is derived from an EMBL/GenBank/DDBJ whole genome shotgun (WGS) entry which is preliminary data.</text>
</comment>
<evidence type="ECO:0000256" key="6">
    <source>
        <dbReference type="PIRSR" id="PIRSR005604-1"/>
    </source>
</evidence>
<dbReference type="SUPFAM" id="SSF49899">
    <property type="entry name" value="Concanavalin A-like lectins/glucanases"/>
    <property type="match status" value="1"/>
</dbReference>
<comment type="PTM">
    <text evidence="8">Contains at least one intrachain disulfide bond essential for its enzymatic activity.</text>
</comment>
<keyword evidence="8" id="KW-0052">Apoplast</keyword>
<dbReference type="GO" id="GO:0042546">
    <property type="term" value="P:cell wall biogenesis"/>
    <property type="evidence" value="ECO:0007669"/>
    <property type="project" value="InterPro"/>
</dbReference>
<evidence type="ECO:0000256" key="7">
    <source>
        <dbReference type="PIRSR" id="PIRSR005604-2"/>
    </source>
</evidence>
<dbReference type="GO" id="GO:0010411">
    <property type="term" value="P:xyloglucan metabolic process"/>
    <property type="evidence" value="ECO:0007669"/>
    <property type="project" value="InterPro"/>
</dbReference>
<dbReference type="GO" id="GO:0004553">
    <property type="term" value="F:hydrolase activity, hydrolyzing O-glycosyl compounds"/>
    <property type="evidence" value="ECO:0007669"/>
    <property type="project" value="InterPro"/>
</dbReference>
<feature type="domain" description="GH16" evidence="9">
    <location>
        <begin position="12"/>
        <end position="241"/>
    </location>
</feature>
<keyword evidence="8" id="KW-0964">Secreted</keyword>
<evidence type="ECO:0000313" key="11">
    <source>
        <dbReference type="Proteomes" id="UP000317650"/>
    </source>
</evidence>
<keyword evidence="8" id="KW-0134">Cell wall</keyword>
<dbReference type="PANTHER" id="PTHR31062">
    <property type="entry name" value="XYLOGLUCAN ENDOTRANSGLUCOSYLASE/HYDROLASE PROTEIN 8-RELATED"/>
    <property type="match status" value="1"/>
</dbReference>
<comment type="function">
    <text evidence="8">Catalyzes xyloglucan endohydrolysis (XEH) and/or endotransglycosylation (XET). Cleaves and religates xyloglucan polymers, an essential constituent of the primary cell wall, and thereby participates in cell wall construction of growing tissues.</text>
</comment>
<dbReference type="CDD" id="cd02176">
    <property type="entry name" value="GH16_XET"/>
    <property type="match status" value="1"/>
</dbReference>
<keyword evidence="2 8" id="KW-0378">Hydrolase</keyword>
<dbReference type="InterPro" id="IPR008263">
    <property type="entry name" value="GH16_AS"/>
</dbReference>
<dbReference type="InterPro" id="IPR016455">
    <property type="entry name" value="XTH"/>
</dbReference>
<protein>
    <recommendedName>
        <fullName evidence="8">Xyloglucan endotransglucosylase/hydrolase</fullName>
        <ecNumber evidence="8">2.4.1.207</ecNumber>
    </recommendedName>
</protein>
<feature type="active site" description="Proton donor" evidence="6">
    <location>
        <position position="131"/>
    </location>
</feature>
<comment type="subcellular location">
    <subcellularLocation>
        <location evidence="8">Secreted</location>
        <location evidence="8">Cell wall</location>
    </subcellularLocation>
    <subcellularLocation>
        <location evidence="8">Secreted</location>
        <location evidence="8">Extracellular space</location>
        <location evidence="8">Apoplast</location>
    </subcellularLocation>
</comment>
<feature type="glycosylation site" description="N-linked (GlcNAc...) asparagine" evidence="7">
    <location>
        <position position="135"/>
    </location>
</feature>
<reference evidence="10 11" key="1">
    <citation type="journal article" date="2019" name="Nat. Plants">
        <title>Genome sequencing of Musa balbisiana reveals subgenome evolution and function divergence in polyploid bananas.</title>
        <authorList>
            <person name="Yao X."/>
        </authorList>
    </citation>
    <scope>NUCLEOTIDE SEQUENCE [LARGE SCALE GENOMIC DNA]</scope>
    <source>
        <strain evidence="11">cv. DH-PKW</strain>
        <tissue evidence="10">Leaves</tissue>
    </source>
</reference>
<gene>
    <name evidence="10" type="ORF">C4D60_Mb07t18290</name>
</gene>
<dbReference type="PROSITE" id="PS51762">
    <property type="entry name" value="GH16_2"/>
    <property type="match status" value="1"/>
</dbReference>
<keyword evidence="8" id="KW-0961">Cell wall biogenesis/degradation</keyword>
<dbReference type="Pfam" id="PF00722">
    <property type="entry name" value="Glyco_hydro_16"/>
    <property type="match status" value="1"/>
</dbReference>
<dbReference type="Gene3D" id="2.60.120.200">
    <property type="match status" value="1"/>
</dbReference>
<proteinExistence type="inferred from homology"/>
<dbReference type="PROSITE" id="PS01034">
    <property type="entry name" value="GH16_1"/>
    <property type="match status" value="1"/>
</dbReference>
<dbReference type="InterPro" id="IPR010713">
    <property type="entry name" value="XET_C"/>
</dbReference>
<keyword evidence="3" id="KW-1015">Disulfide bond</keyword>
<evidence type="ECO:0000256" key="1">
    <source>
        <dbReference type="ARBA" id="ARBA00022679"/>
    </source>
</evidence>
<dbReference type="Pfam" id="PF06955">
    <property type="entry name" value="XET_C"/>
    <property type="match status" value="1"/>
</dbReference>
<evidence type="ECO:0000259" key="9">
    <source>
        <dbReference type="PROSITE" id="PS51762"/>
    </source>
</evidence>
<evidence type="ECO:0000313" key="10">
    <source>
        <dbReference type="EMBL" id="THU60964.1"/>
    </source>
</evidence>
<accession>A0A4S8JI60</accession>
<dbReference type="GO" id="GO:0016762">
    <property type="term" value="F:xyloglucan:xyloglucosyl transferase activity"/>
    <property type="evidence" value="ECO:0007669"/>
    <property type="project" value="UniProtKB-EC"/>
</dbReference>
<organism evidence="10 11">
    <name type="scientific">Musa balbisiana</name>
    <name type="common">Banana</name>
    <dbReference type="NCBI Taxonomy" id="52838"/>
    <lineage>
        <taxon>Eukaryota</taxon>
        <taxon>Viridiplantae</taxon>
        <taxon>Streptophyta</taxon>
        <taxon>Embryophyta</taxon>
        <taxon>Tracheophyta</taxon>
        <taxon>Spermatophyta</taxon>
        <taxon>Magnoliopsida</taxon>
        <taxon>Liliopsida</taxon>
        <taxon>Zingiberales</taxon>
        <taxon>Musaceae</taxon>
        <taxon>Musa</taxon>
    </lineage>
</organism>
<dbReference type="InterPro" id="IPR000757">
    <property type="entry name" value="Beta-glucanase-like"/>
</dbReference>
<keyword evidence="4" id="KW-0325">Glycoprotein</keyword>
<feature type="active site" description="Nucleophile" evidence="6">
    <location>
        <position position="127"/>
    </location>
</feature>